<dbReference type="Proteomes" id="UP000031130">
    <property type="component" value="Chromosome"/>
</dbReference>
<feature type="transmembrane region" description="Helical" evidence="1">
    <location>
        <begin position="27"/>
        <end position="50"/>
    </location>
</feature>
<evidence type="ECO:0000313" key="3">
    <source>
        <dbReference type="Proteomes" id="UP000031130"/>
    </source>
</evidence>
<proteinExistence type="predicted"/>
<dbReference type="OrthoDB" id="5355825at2"/>
<gene>
    <name evidence="2" type="ORF">UPTC3659_0877</name>
</gene>
<keyword evidence="1" id="KW-1133">Transmembrane helix</keyword>
<name>A0A0A8HVI7_CAMLA</name>
<dbReference type="HOGENOM" id="CLU_1500843_0_0_7"/>
<reference evidence="2 3" key="1">
    <citation type="journal article" date="2014" name="Genome Biol. Evol.">
        <title>Comparative Genomics of the Campylobacter lari Group.</title>
        <authorList>
            <person name="Miller W.G."/>
            <person name="Yee E."/>
            <person name="Chapman M.H."/>
            <person name="Smith T.P."/>
            <person name="Bono J.L."/>
            <person name="Huynh S."/>
            <person name="Parker C.T."/>
            <person name="Vandamme P."/>
            <person name="Luong K."/>
            <person name="Korlach J."/>
        </authorList>
    </citation>
    <scope>NUCLEOTIDE SEQUENCE [LARGE SCALE GENOMIC DNA]</scope>
    <source>
        <strain evidence="3">RM3659</strain>
    </source>
</reference>
<accession>A0A0A8HVI7</accession>
<keyword evidence="1" id="KW-0472">Membrane</keyword>
<dbReference type="KEGG" id="cln:UPTC3659_0877"/>
<dbReference type="RefSeq" id="WP_039626064.1">
    <property type="nucleotide sequence ID" value="NZ_CP007775.1"/>
</dbReference>
<evidence type="ECO:0000313" key="2">
    <source>
        <dbReference type="EMBL" id="AJD01723.1"/>
    </source>
</evidence>
<evidence type="ECO:0000256" key="1">
    <source>
        <dbReference type="SAM" id="Phobius"/>
    </source>
</evidence>
<protein>
    <recommendedName>
        <fullName evidence="4">Type II secretion system protein M</fullName>
    </recommendedName>
</protein>
<organism evidence="2 3">
    <name type="scientific">Campylobacter lari NCTC 11845</name>
    <dbReference type="NCBI Taxonomy" id="1388749"/>
    <lineage>
        <taxon>Bacteria</taxon>
        <taxon>Pseudomonadati</taxon>
        <taxon>Campylobacterota</taxon>
        <taxon>Epsilonproteobacteria</taxon>
        <taxon>Campylobacterales</taxon>
        <taxon>Campylobacteraceae</taxon>
        <taxon>Campylobacter</taxon>
    </lineage>
</organism>
<dbReference type="EMBL" id="CP007775">
    <property type="protein sequence ID" value="AJD01723.1"/>
    <property type="molecule type" value="Genomic_DNA"/>
</dbReference>
<dbReference type="AlphaFoldDB" id="A0A0A8HVI7"/>
<evidence type="ECO:0008006" key="4">
    <source>
        <dbReference type="Google" id="ProtNLM"/>
    </source>
</evidence>
<keyword evidence="1" id="KW-0812">Transmembrane</keyword>
<sequence>MEKLLLFLKNLYKNLENIFARLSGREFVLSLIVVFVFGFFMVYMGVFDYFEKQMKLSKDELYVLQTKYEQKQEVISDLKEDENISYNDRSFLSINKDYQSILKDIEKNLIGVQSLQIQSYKNQDEYFAYYELRLSFVGDFIFLMQFLQKLDPYIKVKNLELVKYENKLKITLNLIFTLV</sequence>